<keyword evidence="7" id="KW-1185">Reference proteome</keyword>
<dbReference type="Gene3D" id="3.30.1050.10">
    <property type="entry name" value="SCP2 sterol-binding domain"/>
    <property type="match status" value="1"/>
</dbReference>
<protein>
    <submittedName>
        <fullName evidence="6">MBL fold metallo-hydrolase</fullName>
    </submittedName>
</protein>
<dbReference type="GO" id="GO:0018741">
    <property type="term" value="F:linear primary-alkylsulfatase activity"/>
    <property type="evidence" value="ECO:0007669"/>
    <property type="project" value="InterPro"/>
</dbReference>
<dbReference type="GO" id="GO:0046983">
    <property type="term" value="F:protein dimerization activity"/>
    <property type="evidence" value="ECO:0007669"/>
    <property type="project" value="InterPro"/>
</dbReference>
<dbReference type="InterPro" id="IPR001279">
    <property type="entry name" value="Metallo-B-lactamas"/>
</dbReference>
<sequence>MTRNPTGPEQGPDGADFADADRGFLGALSPAVIRAADGRVVWDGEAYGFLAGPCPGTVHPSLWRQGQLCARQGLYEVTEGVYQVRGLDLSNMTLVEGERGVLVIDPLLSAECAAAALALYREHRGDRPVTGLLYTHSHVDHFGGARGVLPESEEEGVPVLAPAHFLEHAVSENVYAGTAMSRRSTFMYGDQLPTGPEGAVGTGLGLTTSTGTITLVPPTVDITRTGQREAVDGIRMVFQLTPGAEAPAEMNLLLPDRRALCVAENATHTLHNVITLRGAVVRDARAWARYLDEAVEMFDGAYDVAFASHHWPTWGRENVREFLSQQRDLYAYLHDQTLRLLNQGLTGPEIAEELRLPPALERAWHGRGYYGSLSHNVKGVYQRYLGWFDGNAAHLWEHPPAQLARRYVEVAGGPEQALAKARAYVAAGDLRFAATLLNHLVFADPEDAGARGVLAEVYDRLGQGAENGPWRNFYLTAAHELRHGVSPVGHRIAEDLGSPVVQALTTTMLLDTLAIRIDGPRAWDEDLTIDLALTDEQCRHRLTLRNGALTHRAVPLGHHARSAAGLTLFLTRPRLLGVLARKGLDGSPADDGGGADYTDDGVEYEGDPALLGRLFACVTDPDPSFPVITP</sequence>
<dbReference type="GO" id="GO:0046872">
    <property type="term" value="F:metal ion binding"/>
    <property type="evidence" value="ECO:0007669"/>
    <property type="project" value="UniProtKB-KW"/>
</dbReference>
<dbReference type="SUPFAM" id="SSF55718">
    <property type="entry name" value="SCP-like"/>
    <property type="match status" value="1"/>
</dbReference>
<dbReference type="InterPro" id="IPR029228">
    <property type="entry name" value="Alkyl_sulf_dimr"/>
</dbReference>
<evidence type="ECO:0000256" key="3">
    <source>
        <dbReference type="ARBA" id="ARBA00022833"/>
    </source>
</evidence>
<dbReference type="InterPro" id="IPR036527">
    <property type="entry name" value="SCP2_sterol-bd_dom_sf"/>
</dbReference>
<feature type="domain" description="Metallo-beta-lactamase" evidence="5">
    <location>
        <begin position="89"/>
        <end position="309"/>
    </location>
</feature>
<comment type="caution">
    <text evidence="6">The sequence shown here is derived from an EMBL/GenBank/DDBJ whole genome shotgun (WGS) entry which is preliminary data.</text>
</comment>
<evidence type="ECO:0000256" key="4">
    <source>
        <dbReference type="ARBA" id="ARBA00033751"/>
    </source>
</evidence>
<dbReference type="PANTHER" id="PTHR43223:SF1">
    <property type="entry name" value="ALKYL_ARYL-SULFATASE BDS1"/>
    <property type="match status" value="1"/>
</dbReference>
<dbReference type="PANTHER" id="PTHR43223">
    <property type="entry name" value="ALKYL/ARYL-SULFATASE"/>
    <property type="match status" value="1"/>
</dbReference>
<dbReference type="FunFam" id="3.60.15.30:FF:000001">
    <property type="entry name" value="Alkyl/aryl-sulfatase BDS1"/>
    <property type="match status" value="1"/>
</dbReference>
<evidence type="ECO:0000256" key="1">
    <source>
        <dbReference type="ARBA" id="ARBA00022723"/>
    </source>
</evidence>
<evidence type="ECO:0000256" key="2">
    <source>
        <dbReference type="ARBA" id="ARBA00022801"/>
    </source>
</evidence>
<keyword evidence="1" id="KW-0479">Metal-binding</keyword>
<dbReference type="InterPro" id="IPR038536">
    <property type="entry name" value="Alkyl/aryl-sulf_dimr_sf"/>
</dbReference>
<dbReference type="RefSeq" id="WP_165302489.1">
    <property type="nucleotide sequence ID" value="NZ_JAAKZZ010000549.1"/>
</dbReference>
<keyword evidence="3" id="KW-0862">Zinc</keyword>
<dbReference type="Proteomes" id="UP000477722">
    <property type="component" value="Unassembled WGS sequence"/>
</dbReference>
<keyword evidence="2 6" id="KW-0378">Hydrolase</keyword>
<dbReference type="Gene3D" id="1.25.40.880">
    <property type="entry name" value="Alkyl sulfatase, dimerisation domain"/>
    <property type="match status" value="1"/>
</dbReference>
<evidence type="ECO:0000313" key="7">
    <source>
        <dbReference type="Proteomes" id="UP000477722"/>
    </source>
</evidence>
<dbReference type="Pfam" id="PF00753">
    <property type="entry name" value="Lactamase_B"/>
    <property type="match status" value="1"/>
</dbReference>
<comment type="similarity">
    <text evidence="4">Belongs to the metallo-beta-lactamase superfamily. Type III sulfatase family.</text>
</comment>
<reference evidence="6 7" key="1">
    <citation type="submission" date="2020-02" db="EMBL/GenBank/DDBJ databases">
        <title>Whole-genome analyses of novel actinobacteria.</title>
        <authorList>
            <person name="Sahin N."/>
            <person name="Tatar D."/>
        </authorList>
    </citation>
    <scope>NUCLEOTIDE SEQUENCE [LARGE SCALE GENOMIC DNA]</scope>
    <source>
        <strain evidence="6 7">SB3404</strain>
    </source>
</reference>
<dbReference type="Gene3D" id="3.60.15.30">
    <property type="entry name" value="Metallo-beta-lactamase domain"/>
    <property type="match status" value="1"/>
</dbReference>
<dbReference type="GO" id="GO:0018909">
    <property type="term" value="P:dodecyl sulfate metabolic process"/>
    <property type="evidence" value="ECO:0007669"/>
    <property type="project" value="InterPro"/>
</dbReference>
<name>A0A6G4X5M8_9ACTN</name>
<evidence type="ECO:0000313" key="6">
    <source>
        <dbReference type="EMBL" id="NGO72825.1"/>
    </source>
</evidence>
<dbReference type="InterPro" id="IPR044097">
    <property type="entry name" value="Bds1/SdsA1_MBL-fold"/>
</dbReference>
<dbReference type="CDD" id="cd07710">
    <property type="entry name" value="arylsulfatase_Sdsa1-like_MBL-fold"/>
    <property type="match status" value="1"/>
</dbReference>
<accession>A0A6G4X5M8</accession>
<organism evidence="6 7">
    <name type="scientific">Streptomyces boncukensis</name>
    <dbReference type="NCBI Taxonomy" id="2711219"/>
    <lineage>
        <taxon>Bacteria</taxon>
        <taxon>Bacillati</taxon>
        <taxon>Actinomycetota</taxon>
        <taxon>Actinomycetes</taxon>
        <taxon>Kitasatosporales</taxon>
        <taxon>Streptomycetaceae</taxon>
        <taxon>Streptomyces</taxon>
    </lineage>
</organism>
<dbReference type="InterPro" id="IPR052195">
    <property type="entry name" value="Bact_Alkyl/Aryl-Sulfatase"/>
</dbReference>
<evidence type="ECO:0000259" key="5">
    <source>
        <dbReference type="SMART" id="SM00849"/>
    </source>
</evidence>
<dbReference type="EMBL" id="JAAKZZ010000549">
    <property type="protein sequence ID" value="NGO72825.1"/>
    <property type="molecule type" value="Genomic_DNA"/>
</dbReference>
<dbReference type="Pfam" id="PF14864">
    <property type="entry name" value="Alkyl_sulf_C"/>
    <property type="match status" value="1"/>
</dbReference>
<dbReference type="InterPro" id="IPR029229">
    <property type="entry name" value="Alkyl_sulf_C"/>
</dbReference>
<dbReference type="SMART" id="SM00849">
    <property type="entry name" value="Lactamase_B"/>
    <property type="match status" value="1"/>
</dbReference>
<dbReference type="Pfam" id="PF14863">
    <property type="entry name" value="Alkyl_sulf_dimr"/>
    <property type="match status" value="1"/>
</dbReference>
<dbReference type="InterPro" id="IPR036866">
    <property type="entry name" value="RibonucZ/Hydroxyglut_hydro"/>
</dbReference>
<dbReference type="AlphaFoldDB" id="A0A6G4X5M8"/>
<proteinExistence type="inferred from homology"/>
<dbReference type="SUPFAM" id="SSF56281">
    <property type="entry name" value="Metallo-hydrolase/oxidoreductase"/>
    <property type="match status" value="1"/>
</dbReference>
<gene>
    <name evidence="6" type="ORF">G5C65_31695</name>
</gene>